<feature type="domain" description="HD" evidence="1">
    <location>
        <begin position="23"/>
        <end position="114"/>
    </location>
</feature>
<protein>
    <recommendedName>
        <fullName evidence="1">HD domain-containing protein</fullName>
    </recommendedName>
</protein>
<dbReference type="InterPro" id="IPR006674">
    <property type="entry name" value="HD_domain"/>
</dbReference>
<dbReference type="SUPFAM" id="SSF109604">
    <property type="entry name" value="HD-domain/PDEase-like"/>
    <property type="match status" value="1"/>
</dbReference>
<dbReference type="PANTHER" id="PTHR38659">
    <property type="entry name" value="METAL-DEPENDENT PHOSPHOHYDROLASE"/>
    <property type="match status" value="1"/>
</dbReference>
<accession>A0A9X2ADN2</accession>
<reference evidence="2" key="1">
    <citation type="submission" date="2022-03" db="EMBL/GenBank/DDBJ databases">
        <title>Draft Genome Sequence of Firmicute Strain S0AB, a Heterotrophic Iron/Sulfur-Oxidizing Extreme Acidophile.</title>
        <authorList>
            <person name="Vergara E."/>
            <person name="Pakostova E."/>
            <person name="Johnson D.B."/>
            <person name="Holmes D.S."/>
        </authorList>
    </citation>
    <scope>NUCLEOTIDE SEQUENCE</scope>
    <source>
        <strain evidence="2">S0AB</strain>
    </source>
</reference>
<evidence type="ECO:0000313" key="2">
    <source>
        <dbReference type="EMBL" id="MCI0182502.1"/>
    </source>
</evidence>
<gene>
    <name evidence="2" type="ORF">MM817_00762</name>
</gene>
<evidence type="ECO:0000313" key="3">
    <source>
        <dbReference type="Proteomes" id="UP001139263"/>
    </source>
</evidence>
<evidence type="ECO:0000259" key="1">
    <source>
        <dbReference type="Pfam" id="PF01966"/>
    </source>
</evidence>
<organism evidence="2 3">
    <name type="scientific">Sulfoacidibacillus ferrooxidans</name>
    <dbReference type="NCBI Taxonomy" id="2005001"/>
    <lineage>
        <taxon>Bacteria</taxon>
        <taxon>Bacillati</taxon>
        <taxon>Bacillota</taxon>
        <taxon>Bacilli</taxon>
        <taxon>Bacillales</taxon>
        <taxon>Alicyclobacillaceae</taxon>
        <taxon>Sulfoacidibacillus</taxon>
    </lineage>
</organism>
<dbReference type="AlphaFoldDB" id="A0A9X2ADN2"/>
<comment type="caution">
    <text evidence="2">The sequence shown here is derived from an EMBL/GenBank/DDBJ whole genome shotgun (WGS) entry which is preliminary data.</text>
</comment>
<name>A0A9X2ADN2_9BACL</name>
<dbReference type="Proteomes" id="UP001139263">
    <property type="component" value="Unassembled WGS sequence"/>
</dbReference>
<sequence length="191" mass="21570">MDFRNREKAYQLLTEYTQNKSLLKHALSVEASMRAYAVKYHEDVEEFGVVGLLHDFDYERYPTPEEHTIIGAKILADEGYPPHIIRAIQAHADYNGIERQSLLERCLFACDELSGFVTAVSLVRPTKSVFDVDVASVKKKLKDKAFAKGVNREDVYQGAQELGIELDEHIAFVIQALQQAADVLELRGIEG</sequence>
<dbReference type="RefSeq" id="WP_241712090.1">
    <property type="nucleotide sequence ID" value="NZ_JALBUF010000001.1"/>
</dbReference>
<dbReference type="Gene3D" id="1.10.3210.10">
    <property type="entry name" value="Hypothetical protein af1432"/>
    <property type="match status" value="1"/>
</dbReference>
<dbReference type="NCBIfam" id="TIGR00277">
    <property type="entry name" value="HDIG"/>
    <property type="match status" value="1"/>
</dbReference>
<dbReference type="PANTHER" id="PTHR38659:SF2">
    <property type="entry name" value="HDIG DOMAIN PROTEIN"/>
    <property type="match status" value="1"/>
</dbReference>
<dbReference type="EMBL" id="JALBUF010000001">
    <property type="protein sequence ID" value="MCI0182502.1"/>
    <property type="molecule type" value="Genomic_DNA"/>
</dbReference>
<keyword evidence="3" id="KW-1185">Reference proteome</keyword>
<dbReference type="Pfam" id="PF01966">
    <property type="entry name" value="HD"/>
    <property type="match status" value="1"/>
</dbReference>
<dbReference type="InterPro" id="IPR006675">
    <property type="entry name" value="HDIG_dom"/>
</dbReference>
<proteinExistence type="predicted"/>